<accession>A0ABP1FVA3</accession>
<dbReference type="PANTHER" id="PTHR22093:SF0">
    <property type="entry name" value="LEUKOCYTE RECEPTOR CLUSTER MEMBER 1"/>
    <property type="match status" value="1"/>
</dbReference>
<dbReference type="InterPro" id="IPR019339">
    <property type="entry name" value="CIR_N_dom"/>
</dbReference>
<organism evidence="3 4">
    <name type="scientific">Coccomyxa viridis</name>
    <dbReference type="NCBI Taxonomy" id="1274662"/>
    <lineage>
        <taxon>Eukaryota</taxon>
        <taxon>Viridiplantae</taxon>
        <taxon>Chlorophyta</taxon>
        <taxon>core chlorophytes</taxon>
        <taxon>Trebouxiophyceae</taxon>
        <taxon>Trebouxiophyceae incertae sedis</taxon>
        <taxon>Coccomyxaceae</taxon>
        <taxon>Coccomyxa</taxon>
    </lineage>
</organism>
<feature type="compositionally biased region" description="Basic and acidic residues" evidence="1">
    <location>
        <begin position="259"/>
        <end position="283"/>
    </location>
</feature>
<feature type="compositionally biased region" description="Basic and acidic residues" evidence="1">
    <location>
        <begin position="120"/>
        <end position="145"/>
    </location>
</feature>
<evidence type="ECO:0000259" key="2">
    <source>
        <dbReference type="SMART" id="SM01083"/>
    </source>
</evidence>
<gene>
    <name evidence="3" type="primary">g4312</name>
    <name evidence="3" type="ORF">VP750_LOCUS3681</name>
</gene>
<dbReference type="PANTHER" id="PTHR22093">
    <property type="entry name" value="LEUKOCYTE RECEPTOR CLUSTER LRC MEMBER 1"/>
    <property type="match status" value="1"/>
</dbReference>
<proteinExistence type="predicted"/>
<comment type="caution">
    <text evidence="3">The sequence shown here is derived from an EMBL/GenBank/DDBJ whole genome shotgun (WGS) entry which is preliminary data.</text>
</comment>
<evidence type="ECO:0000313" key="4">
    <source>
        <dbReference type="Proteomes" id="UP001497392"/>
    </source>
</evidence>
<dbReference type="EMBL" id="CAXHTA020000006">
    <property type="protein sequence ID" value="CAL5222022.1"/>
    <property type="molecule type" value="Genomic_DNA"/>
</dbReference>
<feature type="region of interest" description="Disordered" evidence="1">
    <location>
        <begin position="67"/>
        <end position="202"/>
    </location>
</feature>
<feature type="compositionally biased region" description="Basic residues" evidence="1">
    <location>
        <begin position="238"/>
        <end position="258"/>
    </location>
</feature>
<feature type="compositionally biased region" description="Low complexity" evidence="1">
    <location>
        <begin position="78"/>
        <end position="97"/>
    </location>
</feature>
<sequence>MGGHGGLNILPQKSWNVYGRENRLKVARDEAQHAEEEKIRMEKQREAESQARRIYLLQQAAKKRGEHFELPQAAVGPESQQQAAQEEALEQASAGAEDSAVAVRAQEEQPALLQHINFFAEHEARESHPEKLEEAKREARRRGEQKTQTSDAKFDEKFQVGHGLSGEANKPWYAKSGSMLQSEEAAPLQGSLAPAEAHQQHRTQMLEHSATLLQTSLPASSRLSEKQQCAAEKAARKEAKRRKHAEKALHKQKHRSDKLKKGLDIERLRQERREREKVEHERARQAVLGNARAKGIIGDGKRYNSAYGNAAARQAAAV</sequence>
<dbReference type="Proteomes" id="UP001497392">
    <property type="component" value="Unassembled WGS sequence"/>
</dbReference>
<name>A0ABP1FVA3_9CHLO</name>
<dbReference type="SMART" id="SM01083">
    <property type="entry name" value="Cir_N"/>
    <property type="match status" value="1"/>
</dbReference>
<evidence type="ECO:0000256" key="1">
    <source>
        <dbReference type="SAM" id="MobiDB-lite"/>
    </source>
</evidence>
<keyword evidence="4" id="KW-1185">Reference proteome</keyword>
<evidence type="ECO:0000313" key="3">
    <source>
        <dbReference type="EMBL" id="CAL5222022.1"/>
    </source>
</evidence>
<reference evidence="3 4" key="1">
    <citation type="submission" date="2024-06" db="EMBL/GenBank/DDBJ databases">
        <authorList>
            <person name="Kraege A."/>
            <person name="Thomma B."/>
        </authorList>
    </citation>
    <scope>NUCLEOTIDE SEQUENCE [LARGE SCALE GENOMIC DNA]</scope>
</reference>
<protein>
    <submittedName>
        <fullName evidence="3">G4312 protein</fullName>
    </submittedName>
</protein>
<feature type="region of interest" description="Disordered" evidence="1">
    <location>
        <begin position="218"/>
        <end position="283"/>
    </location>
</feature>
<dbReference type="InterPro" id="IPR039875">
    <property type="entry name" value="LENG1-like"/>
</dbReference>
<feature type="domain" description="CBF1-interacting co-repressor CIR N-terminal" evidence="2">
    <location>
        <begin position="14"/>
        <end position="50"/>
    </location>
</feature>
<feature type="region of interest" description="Disordered" evidence="1">
    <location>
        <begin position="29"/>
        <end position="50"/>
    </location>
</feature>